<keyword evidence="4" id="KW-1185">Reference proteome</keyword>
<dbReference type="PROSITE" id="PS50878">
    <property type="entry name" value="RT_POL"/>
    <property type="match status" value="1"/>
</dbReference>
<name>A0A7J7R069_MYOMY</name>
<evidence type="ECO:0000313" key="3">
    <source>
        <dbReference type="EMBL" id="KAF6269423.1"/>
    </source>
</evidence>
<evidence type="ECO:0000259" key="2">
    <source>
        <dbReference type="PROSITE" id="PS50878"/>
    </source>
</evidence>
<evidence type="ECO:0000256" key="1">
    <source>
        <dbReference type="ARBA" id="ARBA00012493"/>
    </source>
</evidence>
<accession>A0A7J7R069</accession>
<dbReference type="PANTHER" id="PTHR19446">
    <property type="entry name" value="REVERSE TRANSCRIPTASES"/>
    <property type="match status" value="1"/>
</dbReference>
<evidence type="ECO:0000313" key="4">
    <source>
        <dbReference type="Proteomes" id="UP000527355"/>
    </source>
</evidence>
<dbReference type="Proteomes" id="UP000527355">
    <property type="component" value="Unassembled WGS sequence"/>
</dbReference>
<organism evidence="3 4">
    <name type="scientific">Myotis myotis</name>
    <name type="common">Greater mouse-eared bat</name>
    <name type="synonym">Vespertilio myotis</name>
    <dbReference type="NCBI Taxonomy" id="51298"/>
    <lineage>
        <taxon>Eukaryota</taxon>
        <taxon>Metazoa</taxon>
        <taxon>Chordata</taxon>
        <taxon>Craniata</taxon>
        <taxon>Vertebrata</taxon>
        <taxon>Euteleostomi</taxon>
        <taxon>Mammalia</taxon>
        <taxon>Eutheria</taxon>
        <taxon>Laurasiatheria</taxon>
        <taxon>Chiroptera</taxon>
        <taxon>Yangochiroptera</taxon>
        <taxon>Vespertilionidae</taxon>
        <taxon>Myotis</taxon>
    </lineage>
</organism>
<dbReference type="EC" id="2.7.7.49" evidence="1"/>
<protein>
    <recommendedName>
        <fullName evidence="1">RNA-directed DNA polymerase</fullName>
        <ecNumber evidence="1">2.7.7.49</ecNumber>
    </recommendedName>
</protein>
<feature type="domain" description="Reverse transcriptase" evidence="2">
    <location>
        <begin position="1"/>
        <end position="149"/>
    </location>
</feature>
<sequence length="149" mass="17073">MQGWYIICKSINVIYRINKLKDKNYMIISIDAEKAFDRIQHPFLIKTLSKVGIEGAYHNMIKAICDKPTGNIILNGRNLKLLPLRTGTEQGCPLSPLLFDIVLEVLAIVIRQEKEIKGIQVGKEEVKLSLFKDEMILYIENPKNPSKNY</sequence>
<comment type="caution">
    <text evidence="3">The sequence shown here is derived from an EMBL/GenBank/DDBJ whole genome shotgun (WGS) entry which is preliminary data.</text>
</comment>
<dbReference type="GO" id="GO:0003964">
    <property type="term" value="F:RNA-directed DNA polymerase activity"/>
    <property type="evidence" value="ECO:0007669"/>
    <property type="project" value="UniProtKB-EC"/>
</dbReference>
<dbReference type="InterPro" id="IPR043502">
    <property type="entry name" value="DNA/RNA_pol_sf"/>
</dbReference>
<dbReference type="SUPFAM" id="SSF56672">
    <property type="entry name" value="DNA/RNA polymerases"/>
    <property type="match status" value="1"/>
</dbReference>
<dbReference type="InterPro" id="IPR000477">
    <property type="entry name" value="RT_dom"/>
</dbReference>
<dbReference type="Pfam" id="PF00078">
    <property type="entry name" value="RVT_1"/>
    <property type="match status" value="1"/>
</dbReference>
<dbReference type="EMBL" id="JABWUV010000043">
    <property type="protein sequence ID" value="KAF6269423.1"/>
    <property type="molecule type" value="Genomic_DNA"/>
</dbReference>
<dbReference type="AlphaFoldDB" id="A0A7J7R069"/>
<gene>
    <name evidence="3" type="ORF">mMyoMyo1_011248</name>
</gene>
<reference evidence="3 4" key="1">
    <citation type="journal article" date="2020" name="Nature">
        <title>Six reference-quality genomes reveal evolution of bat adaptations.</title>
        <authorList>
            <person name="Jebb D."/>
            <person name="Huang Z."/>
            <person name="Pippel M."/>
            <person name="Hughes G.M."/>
            <person name="Lavrichenko K."/>
            <person name="Devanna P."/>
            <person name="Winkler S."/>
            <person name="Jermiin L.S."/>
            <person name="Skirmuntt E.C."/>
            <person name="Katzourakis A."/>
            <person name="Burkitt-Gray L."/>
            <person name="Ray D.A."/>
            <person name="Sullivan K.A.M."/>
            <person name="Roscito J.G."/>
            <person name="Kirilenko B.M."/>
            <person name="Davalos L.M."/>
            <person name="Corthals A.P."/>
            <person name="Power M.L."/>
            <person name="Jones G."/>
            <person name="Ransome R.D."/>
            <person name="Dechmann D.K.N."/>
            <person name="Locatelli A.G."/>
            <person name="Puechmaille S.J."/>
            <person name="Fedrigo O."/>
            <person name="Jarvis E.D."/>
            <person name="Hiller M."/>
            <person name="Vernes S.C."/>
            <person name="Myers E.W."/>
            <person name="Teeling E.C."/>
        </authorList>
    </citation>
    <scope>NUCLEOTIDE SEQUENCE [LARGE SCALE GENOMIC DNA]</scope>
    <source>
        <strain evidence="3">MMyoMyo1</strain>
        <tissue evidence="3">Flight muscle</tissue>
    </source>
</reference>
<proteinExistence type="predicted"/>